<proteinExistence type="predicted"/>
<keyword evidence="2" id="KW-1185">Reference proteome</keyword>
<evidence type="ECO:0000313" key="1">
    <source>
        <dbReference type="EMBL" id="MPC51258.1"/>
    </source>
</evidence>
<gene>
    <name evidence="1" type="ORF">E2C01_045103</name>
</gene>
<evidence type="ECO:0000313" key="2">
    <source>
        <dbReference type="Proteomes" id="UP000324222"/>
    </source>
</evidence>
<accession>A0A5B7G289</accession>
<organism evidence="1 2">
    <name type="scientific">Portunus trituberculatus</name>
    <name type="common">Swimming crab</name>
    <name type="synonym">Neptunus trituberculatus</name>
    <dbReference type="NCBI Taxonomy" id="210409"/>
    <lineage>
        <taxon>Eukaryota</taxon>
        <taxon>Metazoa</taxon>
        <taxon>Ecdysozoa</taxon>
        <taxon>Arthropoda</taxon>
        <taxon>Crustacea</taxon>
        <taxon>Multicrustacea</taxon>
        <taxon>Malacostraca</taxon>
        <taxon>Eumalacostraca</taxon>
        <taxon>Eucarida</taxon>
        <taxon>Decapoda</taxon>
        <taxon>Pleocyemata</taxon>
        <taxon>Brachyura</taxon>
        <taxon>Eubrachyura</taxon>
        <taxon>Portunoidea</taxon>
        <taxon>Portunidae</taxon>
        <taxon>Portuninae</taxon>
        <taxon>Portunus</taxon>
    </lineage>
</organism>
<dbReference type="EMBL" id="VSRR010010063">
    <property type="protein sequence ID" value="MPC51258.1"/>
    <property type="molecule type" value="Genomic_DNA"/>
</dbReference>
<protein>
    <submittedName>
        <fullName evidence="1">Uncharacterized protein</fullName>
    </submittedName>
</protein>
<name>A0A5B7G289_PORTR</name>
<reference evidence="1 2" key="1">
    <citation type="submission" date="2019-05" db="EMBL/GenBank/DDBJ databases">
        <title>Another draft genome of Portunus trituberculatus and its Hox gene families provides insights of decapod evolution.</title>
        <authorList>
            <person name="Jeong J.-H."/>
            <person name="Song I."/>
            <person name="Kim S."/>
            <person name="Choi T."/>
            <person name="Kim D."/>
            <person name="Ryu S."/>
            <person name="Kim W."/>
        </authorList>
    </citation>
    <scope>NUCLEOTIDE SEQUENCE [LARGE SCALE GENOMIC DNA]</scope>
    <source>
        <tissue evidence="1">Muscle</tissue>
    </source>
</reference>
<comment type="caution">
    <text evidence="1">The sequence shown here is derived from an EMBL/GenBank/DDBJ whole genome shotgun (WGS) entry which is preliminary data.</text>
</comment>
<sequence>MSEIINESFKTVFTEEEFTESNRTLHCQGLQEIMVHKQFGRLLENLDVRKVMGQDGVSVWALQEFYVKINC</sequence>
<dbReference type="AlphaFoldDB" id="A0A5B7G289"/>
<dbReference type="Proteomes" id="UP000324222">
    <property type="component" value="Unassembled WGS sequence"/>
</dbReference>